<dbReference type="AlphaFoldDB" id="A0A9J5WLE8"/>
<sequence length="124" mass="14314">MKSLENCNINIQSSAKLKWDFNSKGLYTVKAGYEHLSSNKMMIDLWPWKFIPFKIGDAYTSRSSMEVRKSIRKIWIMTPACIFWCFSNERNRTSFDGVITPIFEHKASCLVNLFSCANSSPVNN</sequence>
<proteinExistence type="predicted"/>
<dbReference type="Proteomes" id="UP000824120">
    <property type="component" value="Chromosome 11"/>
</dbReference>
<accession>A0A9J5WLE8</accession>
<dbReference type="EMBL" id="JACXVP010000011">
    <property type="protein sequence ID" value="KAG5575856.1"/>
    <property type="molecule type" value="Genomic_DNA"/>
</dbReference>
<name>A0A9J5WLE8_SOLCO</name>
<evidence type="ECO:0000313" key="2">
    <source>
        <dbReference type="Proteomes" id="UP000824120"/>
    </source>
</evidence>
<comment type="caution">
    <text evidence="1">The sequence shown here is derived from an EMBL/GenBank/DDBJ whole genome shotgun (WGS) entry which is preliminary data.</text>
</comment>
<gene>
    <name evidence="1" type="ORF">H5410_055990</name>
</gene>
<reference evidence="1 2" key="1">
    <citation type="submission" date="2020-09" db="EMBL/GenBank/DDBJ databases">
        <title>De no assembly of potato wild relative species, Solanum commersonii.</title>
        <authorList>
            <person name="Cho K."/>
        </authorList>
    </citation>
    <scope>NUCLEOTIDE SEQUENCE [LARGE SCALE GENOMIC DNA]</scope>
    <source>
        <strain evidence="1">LZ3.2</strain>
        <tissue evidence="1">Leaf</tissue>
    </source>
</reference>
<evidence type="ECO:0000313" key="1">
    <source>
        <dbReference type="EMBL" id="KAG5575856.1"/>
    </source>
</evidence>
<keyword evidence="2" id="KW-1185">Reference proteome</keyword>
<protein>
    <submittedName>
        <fullName evidence="1">Uncharacterized protein</fullName>
    </submittedName>
</protein>
<organism evidence="1 2">
    <name type="scientific">Solanum commersonii</name>
    <name type="common">Commerson's wild potato</name>
    <name type="synonym">Commerson's nightshade</name>
    <dbReference type="NCBI Taxonomy" id="4109"/>
    <lineage>
        <taxon>Eukaryota</taxon>
        <taxon>Viridiplantae</taxon>
        <taxon>Streptophyta</taxon>
        <taxon>Embryophyta</taxon>
        <taxon>Tracheophyta</taxon>
        <taxon>Spermatophyta</taxon>
        <taxon>Magnoliopsida</taxon>
        <taxon>eudicotyledons</taxon>
        <taxon>Gunneridae</taxon>
        <taxon>Pentapetalae</taxon>
        <taxon>asterids</taxon>
        <taxon>lamiids</taxon>
        <taxon>Solanales</taxon>
        <taxon>Solanaceae</taxon>
        <taxon>Solanoideae</taxon>
        <taxon>Solaneae</taxon>
        <taxon>Solanum</taxon>
    </lineage>
</organism>